<dbReference type="EMBL" id="QRQK01000007">
    <property type="protein sequence ID" value="RHM98927.1"/>
    <property type="molecule type" value="Genomic_DNA"/>
</dbReference>
<dbReference type="Pfam" id="PF07715">
    <property type="entry name" value="Plug"/>
    <property type="match status" value="1"/>
</dbReference>
<feature type="chain" id="PRO_5019503153" evidence="10">
    <location>
        <begin position="32"/>
        <end position="1097"/>
    </location>
</feature>
<dbReference type="NCBIfam" id="TIGR04057">
    <property type="entry name" value="SusC_RagA_signa"/>
    <property type="match status" value="1"/>
</dbReference>
<dbReference type="RefSeq" id="WP_118026453.1">
    <property type="nucleotide sequence ID" value="NZ_DBFVLJ010000041.1"/>
</dbReference>
<evidence type="ECO:0000256" key="1">
    <source>
        <dbReference type="ARBA" id="ARBA00004571"/>
    </source>
</evidence>
<dbReference type="Gene3D" id="2.170.130.10">
    <property type="entry name" value="TonB-dependent receptor, plug domain"/>
    <property type="match status" value="1"/>
</dbReference>
<dbReference type="InterPro" id="IPR039426">
    <property type="entry name" value="TonB-dep_rcpt-like"/>
</dbReference>
<dbReference type="NCBIfam" id="TIGR04056">
    <property type="entry name" value="OMP_RagA_SusC"/>
    <property type="match status" value="1"/>
</dbReference>
<dbReference type="InterPro" id="IPR037066">
    <property type="entry name" value="Plug_dom_sf"/>
</dbReference>
<dbReference type="AlphaFoldDB" id="A0A415TCK5"/>
<evidence type="ECO:0000256" key="3">
    <source>
        <dbReference type="ARBA" id="ARBA00022452"/>
    </source>
</evidence>
<keyword evidence="2 8" id="KW-0813">Transport</keyword>
<comment type="caution">
    <text evidence="13">The sequence shown here is derived from an EMBL/GenBank/DDBJ whole genome shotgun (WGS) entry which is preliminary data.</text>
</comment>
<evidence type="ECO:0000313" key="14">
    <source>
        <dbReference type="Proteomes" id="UP000285109"/>
    </source>
</evidence>
<dbReference type="GO" id="GO:0009279">
    <property type="term" value="C:cell outer membrane"/>
    <property type="evidence" value="ECO:0007669"/>
    <property type="project" value="UniProtKB-SubCell"/>
</dbReference>
<keyword evidence="10" id="KW-0732">Signal</keyword>
<dbReference type="FunFam" id="2.170.130.10:FF:000024">
    <property type="entry name" value="Outer membrane protein"/>
    <property type="match status" value="1"/>
</dbReference>
<dbReference type="InterPro" id="IPR000531">
    <property type="entry name" value="Beta-barrel_TonB"/>
</dbReference>
<evidence type="ECO:0000259" key="11">
    <source>
        <dbReference type="Pfam" id="PF00593"/>
    </source>
</evidence>
<evidence type="ECO:0000259" key="12">
    <source>
        <dbReference type="Pfam" id="PF07715"/>
    </source>
</evidence>
<keyword evidence="4 8" id="KW-0812">Transmembrane</keyword>
<proteinExistence type="inferred from homology"/>
<reference evidence="13 14" key="1">
    <citation type="submission" date="2018-08" db="EMBL/GenBank/DDBJ databases">
        <title>A genome reference for cultivated species of the human gut microbiota.</title>
        <authorList>
            <person name="Zou Y."/>
            <person name="Xue W."/>
            <person name="Luo G."/>
        </authorList>
    </citation>
    <scope>NUCLEOTIDE SEQUENCE [LARGE SCALE GENOMIC DNA]</scope>
    <source>
        <strain evidence="13 14">AF31-28B-AC</strain>
    </source>
</reference>
<dbReference type="InterPro" id="IPR008969">
    <property type="entry name" value="CarboxyPept-like_regulatory"/>
</dbReference>
<dbReference type="InterPro" id="IPR036942">
    <property type="entry name" value="Beta-barrel_TonB_sf"/>
</dbReference>
<comment type="subcellular location">
    <subcellularLocation>
        <location evidence="1 8">Cell outer membrane</location>
        <topology evidence="1 8">Multi-pass membrane protein</topology>
    </subcellularLocation>
</comment>
<keyword evidence="5 9" id="KW-0798">TonB box</keyword>
<keyword evidence="13" id="KW-0675">Receptor</keyword>
<dbReference type="SUPFAM" id="SSF56935">
    <property type="entry name" value="Porins"/>
    <property type="match status" value="1"/>
</dbReference>
<dbReference type="InterPro" id="IPR012910">
    <property type="entry name" value="Plug_dom"/>
</dbReference>
<keyword evidence="7 8" id="KW-0998">Cell outer membrane</keyword>
<dbReference type="InterPro" id="IPR023997">
    <property type="entry name" value="TonB-dep_OMP_SusC/RagA_CS"/>
</dbReference>
<dbReference type="FunFam" id="2.60.40.1120:FF:000003">
    <property type="entry name" value="Outer membrane protein Omp121"/>
    <property type="match status" value="1"/>
</dbReference>
<evidence type="ECO:0000256" key="4">
    <source>
        <dbReference type="ARBA" id="ARBA00022692"/>
    </source>
</evidence>
<organism evidence="13 14">
    <name type="scientific">Phocaeicola plebeius</name>
    <dbReference type="NCBI Taxonomy" id="310297"/>
    <lineage>
        <taxon>Bacteria</taxon>
        <taxon>Pseudomonadati</taxon>
        <taxon>Bacteroidota</taxon>
        <taxon>Bacteroidia</taxon>
        <taxon>Bacteroidales</taxon>
        <taxon>Bacteroidaceae</taxon>
        <taxon>Phocaeicola</taxon>
    </lineage>
</organism>
<feature type="domain" description="TonB-dependent receptor plug" evidence="12">
    <location>
        <begin position="135"/>
        <end position="242"/>
    </location>
</feature>
<sequence>MKTDLLKNNCKVLFSMLICSGFIMSPVDMMAKDNFSTMRIQQENVTVAGTVKDVNGEPIIGANVLVSGSTVGTITDIDGKFSLTAPRDAVLDISYLGYKSQRVKVVSGTPLTVVLKEDSEQLDEVVVVGFGTQKKVNLTGSVGLAEAEELESRPVTSATQALQGLVPGLQISTNTGEMDKNMNINIRGTGTIGEGSSGSPLVLIDGMEGDLNSVNPQDIESVSVLKDAAAASIYGSRAPFGVILVTTKKGKSGKASINYNNSFRISSPINMPEMMDSYTFANYFNSASHNNGGGDVFSLEVMQKMLDYQAGIDTDGVPASSNGQWGKPDFDPFTNAYANTDWYKELYKSQVFSQEHNVSINGGSDKVTYYASFNYLGQNGLLRHGSDGLKRYNATAKVNATLTDWLKFNYTMRFTRTDNYRPTNFNGGFYEKLGRQTWPNLVVYDPNGYYFNNNAENLAMNLELGGDRNVETDRMYHQAALLIEPIKNWITHIEFNYGTMNEDVDETSLPCYNHDVEGNIIDTSGDTSLFGSHKKENYLNLNIFSEYSHSFDDRHNLKVMMGFQAEEMKQAFQSVKKYGLVVNGLPEFDLTTGSDGYGNPKNTEVAGYHNEWATAGFFGRVNYDYEGRYLAEMNMRYDGTSRFRRGDRWQLYPSFSLGWNMAREKFWEPFTDISNTLKLRASYGELGNQNTNVWYPTYRAMTLGSFDGNWLQNGSKPNTSKVGDLVSSTLTWETIRTWNLGLDFGFFNNRLTGSFDYYTRYTDGMVGPAPELPLTLGIATPKTNNCDLKTRGWELQIGWNDRLKNGLGYSVRFMLSDAKTIIDSYPGNNTHSIDSYLEGHEIGEIWGFETIGIAKTDKEMQDHLDAVGGQDALGSRWAAGDIMYADLDGKPGITEGARTLEDHGDLKVIGNNTPRYQFGIDISADWKGFDFRCFFQGVMKRDIWNSTNMFWGVLDDQWWSSGFAEHGDYFRAEEIGLEGHKIAANLDAYYPRPTFGDGSKNQKAQTRYLQDASYIRLKNLQLGYTLPSAWMQKIGLTKCRVFVSGENLWTGTGLSNLFDPETVDGGNTDSNANGAIKNAGNAYPLSRTWSFGVSLTL</sequence>
<dbReference type="PROSITE" id="PS52016">
    <property type="entry name" value="TONB_DEPENDENT_REC_3"/>
    <property type="match status" value="1"/>
</dbReference>
<dbReference type="InterPro" id="IPR023996">
    <property type="entry name" value="TonB-dep_OMP_SusC/RagA"/>
</dbReference>
<evidence type="ECO:0000313" key="13">
    <source>
        <dbReference type="EMBL" id="RHM98927.1"/>
    </source>
</evidence>
<dbReference type="Pfam" id="PF00593">
    <property type="entry name" value="TonB_dep_Rec_b-barrel"/>
    <property type="match status" value="1"/>
</dbReference>
<name>A0A415TCK5_9BACT</name>
<accession>A0A415TCK5</accession>
<evidence type="ECO:0000256" key="10">
    <source>
        <dbReference type="SAM" id="SignalP"/>
    </source>
</evidence>
<dbReference type="SUPFAM" id="SSF49464">
    <property type="entry name" value="Carboxypeptidase regulatory domain-like"/>
    <property type="match status" value="1"/>
</dbReference>
<evidence type="ECO:0000256" key="2">
    <source>
        <dbReference type="ARBA" id="ARBA00022448"/>
    </source>
</evidence>
<evidence type="ECO:0000256" key="9">
    <source>
        <dbReference type="RuleBase" id="RU003357"/>
    </source>
</evidence>
<evidence type="ECO:0000256" key="5">
    <source>
        <dbReference type="ARBA" id="ARBA00023077"/>
    </source>
</evidence>
<dbReference type="Gene3D" id="2.40.170.20">
    <property type="entry name" value="TonB-dependent receptor, beta-barrel domain"/>
    <property type="match status" value="1"/>
</dbReference>
<protein>
    <submittedName>
        <fullName evidence="13">TonB-dependent receptor</fullName>
    </submittedName>
</protein>
<feature type="signal peptide" evidence="10">
    <location>
        <begin position="1"/>
        <end position="31"/>
    </location>
</feature>
<dbReference type="Proteomes" id="UP000285109">
    <property type="component" value="Unassembled WGS sequence"/>
</dbReference>
<dbReference type="Pfam" id="PF13715">
    <property type="entry name" value="CarbopepD_reg_2"/>
    <property type="match status" value="1"/>
</dbReference>
<evidence type="ECO:0000256" key="6">
    <source>
        <dbReference type="ARBA" id="ARBA00023136"/>
    </source>
</evidence>
<feature type="domain" description="TonB-dependent receptor-like beta-barrel" evidence="11">
    <location>
        <begin position="467"/>
        <end position="1048"/>
    </location>
</feature>
<evidence type="ECO:0000256" key="8">
    <source>
        <dbReference type="PROSITE-ProRule" id="PRU01360"/>
    </source>
</evidence>
<gene>
    <name evidence="13" type="ORF">DWZ34_04945</name>
</gene>
<keyword evidence="3 8" id="KW-1134">Transmembrane beta strand</keyword>
<keyword evidence="6 8" id="KW-0472">Membrane</keyword>
<comment type="similarity">
    <text evidence="8 9">Belongs to the TonB-dependent receptor family.</text>
</comment>
<dbReference type="Gene3D" id="2.60.40.1120">
    <property type="entry name" value="Carboxypeptidase-like, regulatory domain"/>
    <property type="match status" value="1"/>
</dbReference>
<evidence type="ECO:0000256" key="7">
    <source>
        <dbReference type="ARBA" id="ARBA00023237"/>
    </source>
</evidence>